<dbReference type="InterPro" id="IPR012902">
    <property type="entry name" value="N_methyl_site"/>
</dbReference>
<dbReference type="AlphaFoldDB" id="A0A0L8ADX4"/>
<dbReference type="InterPro" id="IPR032092">
    <property type="entry name" value="PilW"/>
</dbReference>
<comment type="caution">
    <text evidence="1">The sequence shown here is derived from an EMBL/GenBank/DDBJ whole genome shotgun (WGS) entry which is preliminary data.</text>
</comment>
<organism evidence="1 2">
    <name type="scientific">Stenotrophomonas geniculata N1</name>
    <dbReference type="NCBI Taxonomy" id="1167641"/>
    <lineage>
        <taxon>Bacteria</taxon>
        <taxon>Pseudomonadati</taxon>
        <taxon>Pseudomonadota</taxon>
        <taxon>Gammaproteobacteria</taxon>
        <taxon>Lysobacterales</taxon>
        <taxon>Lysobacteraceae</taxon>
        <taxon>Stenotrophomonas</taxon>
    </lineage>
</organism>
<name>A0A0L8ADX4_9GAMM</name>
<protein>
    <submittedName>
        <fullName evidence="1">PilW-related protein</fullName>
    </submittedName>
</protein>
<sequence>MRASCSSSRHMSGLSMVELMIALAIGVIVMLGVVQVFAASRAAYQLSDGLARVQENSRFAMDALQRELRMAGHFGCVNDQGRNTPDNASLFSTFATAPHPALDFQTSIQGFEATGTAPGAAVTLTATPATGGTDYKPALPAEFAAAMPNRINGSDIVVLRYLMPDGVPITAIGGVPGKPIFSFDKARLAVLQSGVSNPGLYGAADCASVTIFQARAVDKGAGTVTFGDAPNNAGNFTRPVTTGQAMLHRAESALYYIGYDAAIARSSLYRVRFTAIPNGALVANAPEALVEGVENMQLLYGQDRGLTDVYPTGFIDRQGTAETVQGSTNPAANGWRRVGAVQLGMVMSSPDPSAAPQADQNAALTSLGVTFTAPADGRMRAVYQTTIALRNRLFGN</sequence>
<dbReference type="Proteomes" id="UP000036890">
    <property type="component" value="Unassembled WGS sequence"/>
</dbReference>
<dbReference type="RefSeq" id="WP_029380065.1">
    <property type="nucleotide sequence ID" value="NZ_AJLO02000011.1"/>
</dbReference>
<dbReference type="Pfam" id="PF16074">
    <property type="entry name" value="PilW"/>
    <property type="match status" value="1"/>
</dbReference>
<proteinExistence type="predicted"/>
<dbReference type="EMBL" id="AJLO02000011">
    <property type="protein sequence ID" value="KOF00442.1"/>
    <property type="molecule type" value="Genomic_DNA"/>
</dbReference>
<dbReference type="GO" id="GO:0043683">
    <property type="term" value="P:type IV pilus assembly"/>
    <property type="evidence" value="ECO:0007669"/>
    <property type="project" value="InterPro"/>
</dbReference>
<accession>A0A0L8ADX4</accession>
<gene>
    <name evidence="1" type="ORF">W7K_04640</name>
</gene>
<dbReference type="Pfam" id="PF07963">
    <property type="entry name" value="N_methyl"/>
    <property type="match status" value="1"/>
</dbReference>
<evidence type="ECO:0000313" key="1">
    <source>
        <dbReference type="EMBL" id="KOF00442.1"/>
    </source>
</evidence>
<reference evidence="1 2" key="1">
    <citation type="journal article" date="2012" name="J. Bacteriol.">
        <title>Genome sequence of a novel nicotine-degrading strain, Pseudomonas geniculata N1.</title>
        <authorList>
            <person name="Tang H."/>
            <person name="Yu H."/>
            <person name="Tai C."/>
            <person name="Huang K."/>
            <person name="Liu Y."/>
            <person name="Wang L."/>
            <person name="Yao Y."/>
            <person name="Wu G."/>
            <person name="Xu P."/>
        </authorList>
    </citation>
    <scope>NUCLEOTIDE SEQUENCE [LARGE SCALE GENOMIC DNA]</scope>
    <source>
        <strain evidence="1 2">N1</strain>
    </source>
</reference>
<evidence type="ECO:0000313" key="2">
    <source>
        <dbReference type="Proteomes" id="UP000036890"/>
    </source>
</evidence>
<dbReference type="OrthoDB" id="5296662at2"/>